<feature type="binding site" evidence="9">
    <location>
        <position position="134"/>
    </location>
    <ligand>
        <name>FMN</name>
        <dbReference type="ChEBI" id="CHEBI:58210"/>
    </ligand>
</feature>
<dbReference type="PANTHER" id="PTHR45846">
    <property type="entry name" value="TRNA-DIHYDROURIDINE(47) SYNTHASE [NAD(P)(+)]-LIKE"/>
    <property type="match status" value="1"/>
</dbReference>
<keyword evidence="5" id="KW-0521">NADP</keyword>
<evidence type="ECO:0000256" key="1">
    <source>
        <dbReference type="ARBA" id="ARBA00001917"/>
    </source>
</evidence>
<dbReference type="SUPFAM" id="SSF51395">
    <property type="entry name" value="FMN-linked oxidoreductases"/>
    <property type="match status" value="1"/>
</dbReference>
<sequence>MNFYFAPMEGLTGYIYRNAHNTFFNSKINKYFAPFIQANQSESFKARELNDLLPEHNEGISVVPQILTNRAKDFIHTSKKLKALGYKEINLNLGCPSKTVVTKNRGSGFLEKTKELDEFLEEIFTSFISEISIKTRIGIENEEEFYELLDIYNKYPIKELIIHPRLQQDFYQNKPNLTIFEYALNNSTNPVCYNGDICKVKDYCDLQQRFHNLDTIMIGRGLLANPALVHEITANNRLDKNVLKQFHDKIYFDYQEILSGDRNVLFKMKELWFYMITIFTDNEKYTKKIKKSQKLSDYEDAVSRLFQEQELKNEWVSKD</sequence>
<dbReference type="EMBL" id="NOKA02000067">
    <property type="protein sequence ID" value="RDY29523.1"/>
    <property type="molecule type" value="Genomic_DNA"/>
</dbReference>
<dbReference type="Proteomes" id="UP000216411">
    <property type="component" value="Unassembled WGS sequence"/>
</dbReference>
<keyword evidence="9" id="KW-0547">Nucleotide-binding</keyword>
<dbReference type="InterPro" id="IPR018517">
    <property type="entry name" value="tRNA_hU_synthase_CS"/>
</dbReference>
<feature type="binding site" evidence="9">
    <location>
        <position position="163"/>
    </location>
    <ligand>
        <name>FMN</name>
        <dbReference type="ChEBI" id="CHEBI:58210"/>
    </ligand>
</feature>
<feature type="domain" description="DUS-like FMN-binding" evidence="10">
    <location>
        <begin position="5"/>
        <end position="305"/>
    </location>
</feature>
<evidence type="ECO:0000259" key="10">
    <source>
        <dbReference type="Pfam" id="PF01207"/>
    </source>
</evidence>
<dbReference type="PANTHER" id="PTHR45846:SF1">
    <property type="entry name" value="TRNA-DIHYDROURIDINE(47) SYNTHASE [NAD(P)(+)]-LIKE"/>
    <property type="match status" value="1"/>
</dbReference>
<evidence type="ECO:0000256" key="2">
    <source>
        <dbReference type="ARBA" id="ARBA00022630"/>
    </source>
</evidence>
<dbReference type="RefSeq" id="WP_094378201.1">
    <property type="nucleotide sequence ID" value="NZ_NOKA02000067.1"/>
</dbReference>
<evidence type="ECO:0000256" key="6">
    <source>
        <dbReference type="ARBA" id="ARBA00023002"/>
    </source>
</evidence>
<comment type="caution">
    <text evidence="11">The sequence shown here is derived from an EMBL/GenBank/DDBJ whole genome shotgun (WGS) entry which is preliminary data.</text>
</comment>
<protein>
    <recommendedName>
        <fullName evidence="7">tRNA-dihydrouridine synthase</fullName>
        <ecNumber evidence="7">1.3.1.-</ecNumber>
    </recommendedName>
</protein>
<evidence type="ECO:0000256" key="3">
    <source>
        <dbReference type="ARBA" id="ARBA00022643"/>
    </source>
</evidence>
<dbReference type="InterPro" id="IPR013785">
    <property type="entry name" value="Aldolase_TIM"/>
</dbReference>
<name>A0A371J9Z3_9FIRM</name>
<dbReference type="GO" id="GO:0050660">
    <property type="term" value="F:flavin adenine dinucleotide binding"/>
    <property type="evidence" value="ECO:0007669"/>
    <property type="project" value="InterPro"/>
</dbReference>
<feature type="binding site" evidence="9">
    <location>
        <begin position="219"/>
        <end position="220"/>
    </location>
    <ligand>
        <name>FMN</name>
        <dbReference type="ChEBI" id="CHEBI:58210"/>
    </ligand>
</feature>
<dbReference type="InterPro" id="IPR001269">
    <property type="entry name" value="DUS_fam"/>
</dbReference>
<evidence type="ECO:0000256" key="9">
    <source>
        <dbReference type="PIRSR" id="PIRSR006621-2"/>
    </source>
</evidence>
<dbReference type="Pfam" id="PF01207">
    <property type="entry name" value="Dus"/>
    <property type="match status" value="1"/>
</dbReference>
<dbReference type="Gene3D" id="3.20.20.70">
    <property type="entry name" value="Aldolase class I"/>
    <property type="match status" value="1"/>
</dbReference>
<keyword evidence="3 7" id="KW-0288">FMN</keyword>
<feature type="active site" description="Proton donor" evidence="8">
    <location>
        <position position="95"/>
    </location>
</feature>
<evidence type="ECO:0000256" key="7">
    <source>
        <dbReference type="PIRNR" id="PIRNR006621"/>
    </source>
</evidence>
<dbReference type="CDD" id="cd02801">
    <property type="entry name" value="DUS_like_FMN"/>
    <property type="match status" value="1"/>
</dbReference>
<feature type="binding site" evidence="9">
    <location>
        <position position="65"/>
    </location>
    <ligand>
        <name>FMN</name>
        <dbReference type="ChEBI" id="CHEBI:58210"/>
    </ligand>
</feature>
<keyword evidence="2 7" id="KW-0285">Flavoprotein</keyword>
<keyword evidence="6 7" id="KW-0560">Oxidoreductase</keyword>
<dbReference type="EC" id="1.3.1.-" evidence="7"/>
<accession>A0A371J9Z3</accession>
<evidence type="ECO:0000313" key="12">
    <source>
        <dbReference type="Proteomes" id="UP000216411"/>
    </source>
</evidence>
<dbReference type="PROSITE" id="PS01136">
    <property type="entry name" value="UPF0034"/>
    <property type="match status" value="1"/>
</dbReference>
<comment type="cofactor">
    <cofactor evidence="1 7 9">
        <name>FMN</name>
        <dbReference type="ChEBI" id="CHEBI:58210"/>
    </cofactor>
</comment>
<proteinExistence type="inferred from homology"/>
<evidence type="ECO:0000256" key="5">
    <source>
        <dbReference type="ARBA" id="ARBA00022857"/>
    </source>
</evidence>
<evidence type="ECO:0000256" key="8">
    <source>
        <dbReference type="PIRSR" id="PIRSR006621-1"/>
    </source>
</evidence>
<comment type="similarity">
    <text evidence="7">Belongs to the dus family.</text>
</comment>
<reference evidence="11 12" key="1">
    <citation type="journal article" date="2017" name="Genome Announc.">
        <title>Draft Genome Sequence of a Sporulating and Motile Strain of Lachnotalea glycerini Isolated from Water in Quebec City, Canada.</title>
        <authorList>
            <person name="Maheux A.F."/>
            <person name="Boudreau D.K."/>
            <person name="Berube E."/>
            <person name="Boissinot M."/>
            <person name="Raymond F."/>
            <person name="Brodeur S."/>
            <person name="Corbeil J."/>
            <person name="Isabel S."/>
            <person name="Omar R.F."/>
            <person name="Bergeron M.G."/>
        </authorList>
    </citation>
    <scope>NUCLEOTIDE SEQUENCE [LARGE SCALE GENOMIC DNA]</scope>
    <source>
        <strain evidence="11 12">CCRI-19302</strain>
    </source>
</reference>
<keyword evidence="4 7" id="KW-0819">tRNA processing</keyword>
<organism evidence="11 12">
    <name type="scientific">Lachnotalea glycerini</name>
    <dbReference type="NCBI Taxonomy" id="1763509"/>
    <lineage>
        <taxon>Bacteria</taxon>
        <taxon>Bacillati</taxon>
        <taxon>Bacillota</taxon>
        <taxon>Clostridia</taxon>
        <taxon>Lachnospirales</taxon>
        <taxon>Lachnospiraceae</taxon>
        <taxon>Lachnotalea</taxon>
    </lineage>
</organism>
<dbReference type="GO" id="GO:0003723">
    <property type="term" value="F:RNA binding"/>
    <property type="evidence" value="ECO:0007669"/>
    <property type="project" value="TreeGrafter"/>
</dbReference>
<keyword evidence="12" id="KW-1185">Reference proteome</keyword>
<dbReference type="AlphaFoldDB" id="A0A371J9Z3"/>
<dbReference type="PIRSF" id="PIRSF006621">
    <property type="entry name" value="Dus"/>
    <property type="match status" value="1"/>
</dbReference>
<dbReference type="InterPro" id="IPR035587">
    <property type="entry name" value="DUS-like_FMN-bd"/>
</dbReference>
<comment type="function">
    <text evidence="7">Catalyzes the synthesis of 5,6-dihydrouridine (D), a modified base found in the D-loop of most tRNAs, via the reduction of the C5-C6 double bond in target uridines.</text>
</comment>
<evidence type="ECO:0000256" key="4">
    <source>
        <dbReference type="ARBA" id="ARBA00022694"/>
    </source>
</evidence>
<dbReference type="GO" id="GO:0017150">
    <property type="term" value="F:tRNA dihydrouridine synthase activity"/>
    <property type="evidence" value="ECO:0007669"/>
    <property type="project" value="InterPro"/>
</dbReference>
<gene>
    <name evidence="11" type="ORF">CG710_018420</name>
</gene>
<dbReference type="OrthoDB" id="9764501at2"/>
<evidence type="ECO:0000313" key="11">
    <source>
        <dbReference type="EMBL" id="RDY29523.1"/>
    </source>
</evidence>